<reference evidence="1" key="2">
    <citation type="submission" date="2022-01" db="EMBL/GenBank/DDBJ databases">
        <authorList>
            <person name="Yamashiro T."/>
            <person name="Shiraishi A."/>
            <person name="Satake H."/>
            <person name="Nakayama K."/>
        </authorList>
    </citation>
    <scope>NUCLEOTIDE SEQUENCE</scope>
</reference>
<evidence type="ECO:0000313" key="1">
    <source>
        <dbReference type="EMBL" id="GJS85548.1"/>
    </source>
</evidence>
<protein>
    <submittedName>
        <fullName evidence="1">Uncharacterized protein</fullName>
    </submittedName>
</protein>
<proteinExistence type="predicted"/>
<accession>A0ABQ4Z9F3</accession>
<organism evidence="1 2">
    <name type="scientific">Tanacetum coccineum</name>
    <dbReference type="NCBI Taxonomy" id="301880"/>
    <lineage>
        <taxon>Eukaryota</taxon>
        <taxon>Viridiplantae</taxon>
        <taxon>Streptophyta</taxon>
        <taxon>Embryophyta</taxon>
        <taxon>Tracheophyta</taxon>
        <taxon>Spermatophyta</taxon>
        <taxon>Magnoliopsida</taxon>
        <taxon>eudicotyledons</taxon>
        <taxon>Gunneridae</taxon>
        <taxon>Pentapetalae</taxon>
        <taxon>asterids</taxon>
        <taxon>campanulids</taxon>
        <taxon>Asterales</taxon>
        <taxon>Asteraceae</taxon>
        <taxon>Asteroideae</taxon>
        <taxon>Anthemideae</taxon>
        <taxon>Anthemidinae</taxon>
        <taxon>Tanacetum</taxon>
    </lineage>
</organism>
<evidence type="ECO:0000313" key="2">
    <source>
        <dbReference type="Proteomes" id="UP001151760"/>
    </source>
</evidence>
<reference evidence="1" key="1">
    <citation type="journal article" date="2022" name="Int. J. Mol. Sci.">
        <title>Draft Genome of Tanacetum Coccineum: Genomic Comparison of Closely Related Tanacetum-Family Plants.</title>
        <authorList>
            <person name="Yamashiro T."/>
            <person name="Shiraishi A."/>
            <person name="Nakayama K."/>
            <person name="Satake H."/>
        </authorList>
    </citation>
    <scope>NUCLEOTIDE SEQUENCE</scope>
</reference>
<dbReference type="EMBL" id="BQNB010011058">
    <property type="protein sequence ID" value="GJS85548.1"/>
    <property type="molecule type" value="Genomic_DNA"/>
</dbReference>
<dbReference type="Proteomes" id="UP001151760">
    <property type="component" value="Unassembled WGS sequence"/>
</dbReference>
<keyword evidence="2" id="KW-1185">Reference proteome</keyword>
<dbReference type="PANTHER" id="PTHR34222:SF99">
    <property type="entry name" value="PROTEIN, PUTATIVE-RELATED"/>
    <property type="match status" value="1"/>
</dbReference>
<name>A0ABQ4Z9F3_9ASTR</name>
<dbReference type="PANTHER" id="PTHR34222">
    <property type="entry name" value="GAG_PRE-INTEGRS DOMAIN-CONTAINING PROTEIN"/>
    <property type="match status" value="1"/>
</dbReference>
<comment type="caution">
    <text evidence="1">The sequence shown here is derived from an EMBL/GenBank/DDBJ whole genome shotgun (WGS) entry which is preliminary data.</text>
</comment>
<gene>
    <name evidence="1" type="ORF">Tco_0752089</name>
</gene>
<sequence>MAEVLINALDAGNPLFLKNNDHYNVPIIGFKLIGTENYKMLSTAIKIALTEAFNVVSREESHRGLHPRSGSDSRNKVHPAAFVVKSNNYRGSDFKKGNNNNSSNKGLNSNLLCKNCGLIGHTIERCYEIIGYPTEAQKSASTSSGSTTFDTPFTKYQMMKILSLINEKPSGSANANMAGMRPTFFNENAFFNLHFEKFFCTQTCSYMYNLSVGWIIDLLANQHLIDSAKNMFNVTDISSLNLTVGHLNDTLAKISAIGNLRLTANVVLFDVLVVHEFNIVGLSNSAFVCHVSKQLWHNRLGHPVEQVLSILRDHVHLDL</sequence>